<dbReference type="Proteomes" id="UP001597374">
    <property type="component" value="Unassembled WGS sequence"/>
</dbReference>
<dbReference type="RefSeq" id="WP_250430827.1">
    <property type="nucleotide sequence ID" value="NZ_JALPRR010000003.1"/>
</dbReference>
<protein>
    <submittedName>
        <fullName evidence="4">DUF305 domain-containing protein</fullName>
    </submittedName>
</protein>
<keyword evidence="5" id="KW-1185">Reference proteome</keyword>
<feature type="compositionally biased region" description="Low complexity" evidence="1">
    <location>
        <begin position="34"/>
        <end position="55"/>
    </location>
</feature>
<organism evidence="4 5">
    <name type="scientific">Pontibacter ruber</name>
    <dbReference type="NCBI Taxonomy" id="1343895"/>
    <lineage>
        <taxon>Bacteria</taxon>
        <taxon>Pseudomonadati</taxon>
        <taxon>Bacteroidota</taxon>
        <taxon>Cytophagia</taxon>
        <taxon>Cytophagales</taxon>
        <taxon>Hymenobacteraceae</taxon>
        <taxon>Pontibacter</taxon>
    </lineage>
</organism>
<evidence type="ECO:0000259" key="3">
    <source>
        <dbReference type="Pfam" id="PF03713"/>
    </source>
</evidence>
<evidence type="ECO:0000256" key="2">
    <source>
        <dbReference type="SAM" id="SignalP"/>
    </source>
</evidence>
<evidence type="ECO:0000256" key="1">
    <source>
        <dbReference type="SAM" id="MobiDB-lite"/>
    </source>
</evidence>
<keyword evidence="2" id="KW-0732">Signal</keyword>
<reference evidence="5" key="1">
    <citation type="journal article" date="2019" name="Int. J. Syst. Evol. Microbiol.">
        <title>The Global Catalogue of Microorganisms (GCM) 10K type strain sequencing project: providing services to taxonomists for standard genome sequencing and annotation.</title>
        <authorList>
            <consortium name="The Broad Institute Genomics Platform"/>
            <consortium name="The Broad Institute Genome Sequencing Center for Infectious Disease"/>
            <person name="Wu L."/>
            <person name="Ma J."/>
        </authorList>
    </citation>
    <scope>NUCLEOTIDE SEQUENCE [LARGE SCALE GENOMIC DNA]</scope>
    <source>
        <strain evidence="5">CGMCC 4.1782</strain>
    </source>
</reference>
<feature type="domain" description="DUF305" evidence="3">
    <location>
        <begin position="41"/>
        <end position="134"/>
    </location>
</feature>
<evidence type="ECO:0000313" key="4">
    <source>
        <dbReference type="EMBL" id="MFD2247729.1"/>
    </source>
</evidence>
<proteinExistence type="predicted"/>
<comment type="caution">
    <text evidence="4">The sequence shown here is derived from an EMBL/GenBank/DDBJ whole genome shotgun (WGS) entry which is preliminary data.</text>
</comment>
<dbReference type="Gene3D" id="1.20.1260.10">
    <property type="match status" value="2"/>
</dbReference>
<dbReference type="InterPro" id="IPR005183">
    <property type="entry name" value="DUF305_CopM-like"/>
</dbReference>
<feature type="region of interest" description="Disordered" evidence="1">
    <location>
        <begin position="30"/>
        <end position="58"/>
    </location>
</feature>
<feature type="signal peptide" evidence="2">
    <location>
        <begin position="1"/>
        <end position="23"/>
    </location>
</feature>
<dbReference type="PANTHER" id="PTHR36933">
    <property type="entry name" value="SLL0788 PROTEIN"/>
    <property type="match status" value="1"/>
</dbReference>
<accession>A0ABW5D0S7</accession>
<gene>
    <name evidence="4" type="ORF">ACFSKP_15800</name>
</gene>
<name>A0ABW5D0S7_9BACT</name>
<evidence type="ECO:0000313" key="5">
    <source>
        <dbReference type="Proteomes" id="UP001597374"/>
    </source>
</evidence>
<dbReference type="InterPro" id="IPR012347">
    <property type="entry name" value="Ferritin-like"/>
</dbReference>
<dbReference type="PANTHER" id="PTHR36933:SF1">
    <property type="entry name" value="SLL0788 PROTEIN"/>
    <property type="match status" value="1"/>
</dbReference>
<dbReference type="EMBL" id="JBHUIM010000002">
    <property type="protein sequence ID" value="MFD2247729.1"/>
    <property type="molecule type" value="Genomic_DNA"/>
</dbReference>
<dbReference type="PROSITE" id="PS51257">
    <property type="entry name" value="PROKAR_LIPOPROTEIN"/>
    <property type="match status" value="1"/>
</dbReference>
<feature type="domain" description="DUF305" evidence="3">
    <location>
        <begin position="143"/>
        <end position="226"/>
    </location>
</feature>
<dbReference type="Pfam" id="PF03713">
    <property type="entry name" value="DUF305"/>
    <property type="match status" value="2"/>
</dbReference>
<sequence length="232" mass="26299">MKNLNLKKGLAFFSCLMALSFMACNQGAKEEETTTATEETTTTDTTAATGMDTTSAGGGMMAHMHKNMEEMRGMRTQMTGDPDYDFAQMMIHHHQGAIRMAEDEIANGTDSKMKQMAQKTKETNQADIKKLQDFTSKHKPTKGDTATTNRMMQPMGKMMDDMHKNMGNMSSMTTDQNFAQMMIHHHEMGNEMARTFLKQAKTPEMKQMAQKTIDEQTKEIKELKAWQQQNQK</sequence>
<feature type="chain" id="PRO_5046204755" evidence="2">
    <location>
        <begin position="24"/>
        <end position="232"/>
    </location>
</feature>